<proteinExistence type="predicted"/>
<sequence length="181" mass="20360">MTSSSPSTQFQLATVASGCFWGTEHIYRQHYGKGKGLIDAKVGFIGGLESSKNPTYEEVCTGRTGHAEATQIKFDPAKVSYAELVEFFYRTHDPTQLNFQGPDRGTQYRSAIFAHDDEQLEIANKVTAEVQAKHFDPKGQKIVTQIEKRAAQDFFEADAYHQEYLARTPGGYHCPTHVLHW</sequence>
<name>A0ACD0NYV2_9BASI</name>
<gene>
    <name evidence="1" type="ORF">IE53DRAFT_361945</name>
</gene>
<evidence type="ECO:0000313" key="1">
    <source>
        <dbReference type="EMBL" id="PWN50952.1"/>
    </source>
</evidence>
<reference evidence="1 2" key="1">
    <citation type="journal article" date="2018" name="Mol. Biol. Evol.">
        <title>Broad Genomic Sampling Reveals a Smut Pathogenic Ancestry of the Fungal Clade Ustilaginomycotina.</title>
        <authorList>
            <person name="Kijpornyongpan T."/>
            <person name="Mondo S.J."/>
            <person name="Barry K."/>
            <person name="Sandor L."/>
            <person name="Lee J."/>
            <person name="Lipzen A."/>
            <person name="Pangilinan J."/>
            <person name="LaButti K."/>
            <person name="Hainaut M."/>
            <person name="Henrissat B."/>
            <person name="Grigoriev I.V."/>
            <person name="Spatafora J.W."/>
            <person name="Aime M.C."/>
        </authorList>
    </citation>
    <scope>NUCLEOTIDE SEQUENCE [LARGE SCALE GENOMIC DNA]</scope>
    <source>
        <strain evidence="1 2">SA 807</strain>
    </source>
</reference>
<evidence type="ECO:0000313" key="2">
    <source>
        <dbReference type="Proteomes" id="UP000245626"/>
    </source>
</evidence>
<dbReference type="EMBL" id="KZ819883">
    <property type="protein sequence ID" value="PWN50952.1"/>
    <property type="molecule type" value="Genomic_DNA"/>
</dbReference>
<organism evidence="1 2">
    <name type="scientific">Violaceomyces palustris</name>
    <dbReference type="NCBI Taxonomy" id="1673888"/>
    <lineage>
        <taxon>Eukaryota</taxon>
        <taxon>Fungi</taxon>
        <taxon>Dikarya</taxon>
        <taxon>Basidiomycota</taxon>
        <taxon>Ustilaginomycotina</taxon>
        <taxon>Ustilaginomycetes</taxon>
        <taxon>Violaceomycetales</taxon>
        <taxon>Violaceomycetaceae</taxon>
        <taxon>Violaceomyces</taxon>
    </lineage>
</organism>
<keyword evidence="2" id="KW-1185">Reference proteome</keyword>
<protein>
    <submittedName>
        <fullName evidence="1">Methionine sulfoxide reductase A</fullName>
    </submittedName>
</protein>
<dbReference type="Proteomes" id="UP000245626">
    <property type="component" value="Unassembled WGS sequence"/>
</dbReference>
<accession>A0ACD0NYV2</accession>